<name>A0A4C1VRC1_EUMVA</name>
<sequence>MLVQSEELLWASEGDLWTVIVSCGERPSPRPPASGHSLHTSYAHFRYRSNDVSQLGRSKEDVVSETDVVMLQRFWSPVKDD</sequence>
<dbReference type="Proteomes" id="UP000299102">
    <property type="component" value="Unassembled WGS sequence"/>
</dbReference>
<accession>A0A4C1VRC1</accession>
<evidence type="ECO:0000313" key="2">
    <source>
        <dbReference type="Proteomes" id="UP000299102"/>
    </source>
</evidence>
<reference evidence="1 2" key="1">
    <citation type="journal article" date="2019" name="Commun. Biol.">
        <title>The bagworm genome reveals a unique fibroin gene that provides high tensile strength.</title>
        <authorList>
            <person name="Kono N."/>
            <person name="Nakamura H."/>
            <person name="Ohtoshi R."/>
            <person name="Tomita M."/>
            <person name="Numata K."/>
            <person name="Arakawa K."/>
        </authorList>
    </citation>
    <scope>NUCLEOTIDE SEQUENCE [LARGE SCALE GENOMIC DNA]</scope>
</reference>
<organism evidence="1 2">
    <name type="scientific">Eumeta variegata</name>
    <name type="common">Bagworm moth</name>
    <name type="synonym">Eumeta japonica</name>
    <dbReference type="NCBI Taxonomy" id="151549"/>
    <lineage>
        <taxon>Eukaryota</taxon>
        <taxon>Metazoa</taxon>
        <taxon>Ecdysozoa</taxon>
        <taxon>Arthropoda</taxon>
        <taxon>Hexapoda</taxon>
        <taxon>Insecta</taxon>
        <taxon>Pterygota</taxon>
        <taxon>Neoptera</taxon>
        <taxon>Endopterygota</taxon>
        <taxon>Lepidoptera</taxon>
        <taxon>Glossata</taxon>
        <taxon>Ditrysia</taxon>
        <taxon>Tineoidea</taxon>
        <taxon>Psychidae</taxon>
        <taxon>Oiketicinae</taxon>
        <taxon>Eumeta</taxon>
    </lineage>
</organism>
<protein>
    <submittedName>
        <fullName evidence="1">Uncharacterized protein</fullName>
    </submittedName>
</protein>
<dbReference type="EMBL" id="BGZK01000380">
    <property type="protein sequence ID" value="GBP40374.1"/>
    <property type="molecule type" value="Genomic_DNA"/>
</dbReference>
<evidence type="ECO:0000313" key="1">
    <source>
        <dbReference type="EMBL" id="GBP40374.1"/>
    </source>
</evidence>
<dbReference type="AlphaFoldDB" id="A0A4C1VRC1"/>
<comment type="caution">
    <text evidence="1">The sequence shown here is derived from an EMBL/GenBank/DDBJ whole genome shotgun (WGS) entry which is preliminary data.</text>
</comment>
<gene>
    <name evidence="1" type="ORF">EVAR_86520_1</name>
</gene>
<proteinExistence type="predicted"/>
<keyword evidence="2" id="KW-1185">Reference proteome</keyword>